<protein>
    <submittedName>
        <fullName evidence="3">LolA-like putative outer membrane lipoprotein chaperone</fullName>
    </submittedName>
</protein>
<accession>A0ABP8HKJ9</accession>
<keyword evidence="1 2" id="KW-0732">Signal</keyword>
<dbReference type="PANTHER" id="PTHR35869">
    <property type="entry name" value="OUTER-MEMBRANE LIPOPROTEIN CARRIER PROTEIN"/>
    <property type="match status" value="1"/>
</dbReference>
<dbReference type="SUPFAM" id="SSF89392">
    <property type="entry name" value="Prokaryotic lipoproteins and lipoprotein localization factors"/>
    <property type="match status" value="1"/>
</dbReference>
<dbReference type="InterPro" id="IPR029046">
    <property type="entry name" value="LolA/LolB/LppX"/>
</dbReference>
<dbReference type="Pfam" id="PF03548">
    <property type="entry name" value="LolA"/>
    <property type="match status" value="1"/>
</dbReference>
<keyword evidence="4" id="KW-1185">Reference proteome</keyword>
<gene>
    <name evidence="3" type="ORF">GCM10023149_52250</name>
</gene>
<dbReference type="RefSeq" id="WP_345214184.1">
    <property type="nucleotide sequence ID" value="NZ_BAABFT010000026.1"/>
</dbReference>
<dbReference type="EMBL" id="BAABFT010000026">
    <property type="protein sequence ID" value="GAA4340647.1"/>
    <property type="molecule type" value="Genomic_DNA"/>
</dbReference>
<evidence type="ECO:0000256" key="1">
    <source>
        <dbReference type="ARBA" id="ARBA00022729"/>
    </source>
</evidence>
<evidence type="ECO:0000313" key="4">
    <source>
        <dbReference type="Proteomes" id="UP001500582"/>
    </source>
</evidence>
<dbReference type="CDD" id="cd16325">
    <property type="entry name" value="LolA"/>
    <property type="match status" value="1"/>
</dbReference>
<dbReference type="PANTHER" id="PTHR35869:SF1">
    <property type="entry name" value="OUTER-MEMBRANE LIPOPROTEIN CARRIER PROTEIN"/>
    <property type="match status" value="1"/>
</dbReference>
<evidence type="ECO:0000256" key="2">
    <source>
        <dbReference type="SAM" id="SignalP"/>
    </source>
</evidence>
<dbReference type="InterPro" id="IPR004564">
    <property type="entry name" value="OM_lipoprot_carrier_LolA-like"/>
</dbReference>
<proteinExistence type="predicted"/>
<reference evidence="4" key="1">
    <citation type="journal article" date="2019" name="Int. J. Syst. Evol. Microbiol.">
        <title>The Global Catalogue of Microorganisms (GCM) 10K type strain sequencing project: providing services to taxonomists for standard genome sequencing and annotation.</title>
        <authorList>
            <consortium name="The Broad Institute Genomics Platform"/>
            <consortium name="The Broad Institute Genome Sequencing Center for Infectious Disease"/>
            <person name="Wu L."/>
            <person name="Ma J."/>
        </authorList>
    </citation>
    <scope>NUCLEOTIDE SEQUENCE [LARGE SCALE GENOMIC DNA]</scope>
    <source>
        <strain evidence="4">JCM 17705</strain>
    </source>
</reference>
<name>A0ABP8HKJ9_9SPHI</name>
<sequence>MKKVFIYILLLSGAATQAYAQKDADAKTILSDLSKKYRSYTSVKTDFSLNINNQQAGINETQTGSIISKTKDNKFHLSLYRPQGPAKSVIDQEIISDGKTQWTYNIPDKEVQVADAGQGKDGFNPAQIFTLYENGYKYVFAGTQKLNGKVYQVVDLSPEDAKSPFFKIRMMVDKVKKQLYSILVFDRNGSKYNYTFKTITPNVSVADGYFSFDPKSHPGVEVVDLR</sequence>
<feature type="chain" id="PRO_5046139547" evidence="2">
    <location>
        <begin position="21"/>
        <end position="226"/>
    </location>
</feature>
<feature type="signal peptide" evidence="2">
    <location>
        <begin position="1"/>
        <end position="20"/>
    </location>
</feature>
<dbReference type="Gene3D" id="2.50.20.10">
    <property type="entry name" value="Lipoprotein localisation LolA/LolB/LppX"/>
    <property type="match status" value="1"/>
</dbReference>
<organism evidence="3 4">
    <name type="scientific">Mucilaginibacter gynuensis</name>
    <dbReference type="NCBI Taxonomy" id="1302236"/>
    <lineage>
        <taxon>Bacteria</taxon>
        <taxon>Pseudomonadati</taxon>
        <taxon>Bacteroidota</taxon>
        <taxon>Sphingobacteriia</taxon>
        <taxon>Sphingobacteriales</taxon>
        <taxon>Sphingobacteriaceae</taxon>
        <taxon>Mucilaginibacter</taxon>
    </lineage>
</organism>
<evidence type="ECO:0000313" key="3">
    <source>
        <dbReference type="EMBL" id="GAA4340647.1"/>
    </source>
</evidence>
<dbReference type="Proteomes" id="UP001500582">
    <property type="component" value="Unassembled WGS sequence"/>
</dbReference>
<comment type="caution">
    <text evidence="3">The sequence shown here is derived from an EMBL/GenBank/DDBJ whole genome shotgun (WGS) entry which is preliminary data.</text>
</comment>